<dbReference type="GO" id="GO:0005856">
    <property type="term" value="C:cytoskeleton"/>
    <property type="evidence" value="ECO:0007669"/>
    <property type="project" value="UniProtKB-SubCell"/>
</dbReference>
<dbReference type="AlphaFoldDB" id="A0AAD1XET9"/>
<accession>A0AAD1XET9</accession>
<comment type="similarity">
    <text evidence="8">Belongs to the actin family.</text>
</comment>
<dbReference type="Pfam" id="PF00022">
    <property type="entry name" value="Actin"/>
    <property type="match status" value="1"/>
</dbReference>
<dbReference type="InterPro" id="IPR004000">
    <property type="entry name" value="Actin"/>
</dbReference>
<evidence type="ECO:0008006" key="11">
    <source>
        <dbReference type="Google" id="ProtNLM"/>
    </source>
</evidence>
<keyword evidence="3" id="KW-0547">Nucleotide-binding</keyword>
<dbReference type="InterPro" id="IPR043129">
    <property type="entry name" value="ATPase_NBD"/>
</dbReference>
<dbReference type="SUPFAM" id="SSF53067">
    <property type="entry name" value="Actin-like ATPase domain"/>
    <property type="match status" value="2"/>
</dbReference>
<keyword evidence="10" id="KW-1185">Reference proteome</keyword>
<comment type="catalytic activity">
    <reaction evidence="7">
        <text>ATP + H2O = ADP + phosphate + H(+)</text>
        <dbReference type="Rhea" id="RHEA:13065"/>
        <dbReference type="ChEBI" id="CHEBI:15377"/>
        <dbReference type="ChEBI" id="CHEBI:15378"/>
        <dbReference type="ChEBI" id="CHEBI:30616"/>
        <dbReference type="ChEBI" id="CHEBI:43474"/>
        <dbReference type="ChEBI" id="CHEBI:456216"/>
    </reaction>
</comment>
<comment type="subcellular location">
    <subcellularLocation>
        <location evidence="1">Cytoplasm</location>
        <location evidence="1">Cytoskeleton</location>
    </subcellularLocation>
</comment>
<keyword evidence="6" id="KW-0206">Cytoskeleton</keyword>
<keyword evidence="2" id="KW-0963">Cytoplasm</keyword>
<dbReference type="InterPro" id="IPR020902">
    <property type="entry name" value="Actin/actin-like_CS"/>
</dbReference>
<protein>
    <recommendedName>
        <fullName evidence="11">Actin</fullName>
    </recommendedName>
</protein>
<comment type="caution">
    <text evidence="9">The sequence shown here is derived from an EMBL/GenBank/DDBJ whole genome shotgun (WGS) entry which is preliminary data.</text>
</comment>
<dbReference type="PRINTS" id="PR00190">
    <property type="entry name" value="ACTIN"/>
</dbReference>
<dbReference type="Gene3D" id="3.90.640.10">
    <property type="entry name" value="Actin, Chain A, domain 4"/>
    <property type="match status" value="1"/>
</dbReference>
<reference evidence="9" key="1">
    <citation type="submission" date="2023-07" db="EMBL/GenBank/DDBJ databases">
        <authorList>
            <consortium name="AG Swart"/>
            <person name="Singh M."/>
            <person name="Singh A."/>
            <person name="Seah K."/>
            <person name="Emmerich C."/>
        </authorList>
    </citation>
    <scope>NUCLEOTIDE SEQUENCE</scope>
    <source>
        <strain evidence="9">DP1</strain>
    </source>
</reference>
<dbReference type="EMBL" id="CAMPGE010013473">
    <property type="protein sequence ID" value="CAI2372205.1"/>
    <property type="molecule type" value="Genomic_DNA"/>
</dbReference>
<evidence type="ECO:0000256" key="5">
    <source>
        <dbReference type="ARBA" id="ARBA00022840"/>
    </source>
</evidence>
<evidence type="ECO:0000256" key="1">
    <source>
        <dbReference type="ARBA" id="ARBA00004245"/>
    </source>
</evidence>
<dbReference type="Proteomes" id="UP001295684">
    <property type="component" value="Unassembled WGS sequence"/>
</dbReference>
<evidence type="ECO:0000256" key="4">
    <source>
        <dbReference type="ARBA" id="ARBA00022801"/>
    </source>
</evidence>
<organism evidence="9 10">
    <name type="scientific">Euplotes crassus</name>
    <dbReference type="NCBI Taxonomy" id="5936"/>
    <lineage>
        <taxon>Eukaryota</taxon>
        <taxon>Sar</taxon>
        <taxon>Alveolata</taxon>
        <taxon>Ciliophora</taxon>
        <taxon>Intramacronucleata</taxon>
        <taxon>Spirotrichea</taxon>
        <taxon>Hypotrichia</taxon>
        <taxon>Euplotida</taxon>
        <taxon>Euplotidae</taxon>
        <taxon>Moneuplotes</taxon>
    </lineage>
</organism>
<dbReference type="FunFam" id="3.90.640.10:FF:000007">
    <property type="entry name" value="Actin like 7B"/>
    <property type="match status" value="1"/>
</dbReference>
<dbReference type="FunFam" id="3.30.420.40:FF:000148">
    <property type="entry name" value="Actin, alpha skeletal muscle"/>
    <property type="match status" value="1"/>
</dbReference>
<dbReference type="SMART" id="SM00268">
    <property type="entry name" value="ACTIN"/>
    <property type="match status" value="1"/>
</dbReference>
<dbReference type="PANTHER" id="PTHR11937">
    <property type="entry name" value="ACTIN"/>
    <property type="match status" value="1"/>
</dbReference>
<dbReference type="PROSITE" id="PS01132">
    <property type="entry name" value="ACTINS_ACT_LIKE"/>
    <property type="match status" value="1"/>
</dbReference>
<evidence type="ECO:0000256" key="3">
    <source>
        <dbReference type="ARBA" id="ARBA00022741"/>
    </source>
</evidence>
<dbReference type="GO" id="GO:0016787">
    <property type="term" value="F:hydrolase activity"/>
    <property type="evidence" value="ECO:0007669"/>
    <property type="project" value="UniProtKB-KW"/>
</dbReference>
<evidence type="ECO:0000313" key="10">
    <source>
        <dbReference type="Proteomes" id="UP001295684"/>
    </source>
</evidence>
<keyword evidence="4" id="KW-0378">Hydrolase</keyword>
<dbReference type="GO" id="GO:0005524">
    <property type="term" value="F:ATP binding"/>
    <property type="evidence" value="ECO:0007669"/>
    <property type="project" value="UniProtKB-KW"/>
</dbReference>
<sequence length="375" mass="42052">MDEEVTAVVIDNGSGMSKAGFAGDDAPRAVFPTIVGRPKMPGMMVGLDQKEVYVGEEAQTKRGVLKTEYPIEAGFVKDWDDMEKVWNHTIYNELRVSPEEHPCLLTEAPLNPKKNKETMTQIMFEVFNVPCLYVQQQSVLALYSSGRTTGLVLDSGEGVSNTVPIYEGYSIPHAIERINLAGSHITKYLQGLLKDKGKNFSTDAGLETVRDIKERLCYVVHQNFDSVLKESAENNSVEKTYDLPDNSSITIGNERFRCPEILFQPSHAGYEMFGIHKYAYDSIMKCDIDIRKDLFSNIILAGGTTLFEGIGERMWYEIHQLASSSKIKVLTPPERNYCVWLGGSILAALSTFQTMWINKSEYDDSGPGIIHRKCF</sequence>
<evidence type="ECO:0000313" key="9">
    <source>
        <dbReference type="EMBL" id="CAI2372205.1"/>
    </source>
</evidence>
<dbReference type="PROSITE" id="PS00406">
    <property type="entry name" value="ACTINS_1"/>
    <property type="match status" value="1"/>
</dbReference>
<gene>
    <name evidence="9" type="ORF">ECRASSUSDP1_LOCUS13533</name>
</gene>
<evidence type="ECO:0000256" key="7">
    <source>
        <dbReference type="ARBA" id="ARBA00049360"/>
    </source>
</evidence>
<evidence type="ECO:0000256" key="2">
    <source>
        <dbReference type="ARBA" id="ARBA00022490"/>
    </source>
</evidence>
<dbReference type="Gene3D" id="3.30.420.40">
    <property type="match status" value="2"/>
</dbReference>
<name>A0AAD1XET9_EUPCR</name>
<keyword evidence="5" id="KW-0067">ATP-binding</keyword>
<dbReference type="InterPro" id="IPR004001">
    <property type="entry name" value="Actin_CS"/>
</dbReference>
<evidence type="ECO:0000256" key="6">
    <source>
        <dbReference type="ARBA" id="ARBA00023212"/>
    </source>
</evidence>
<proteinExistence type="inferred from homology"/>
<evidence type="ECO:0000256" key="8">
    <source>
        <dbReference type="RuleBase" id="RU000487"/>
    </source>
</evidence>